<evidence type="ECO:0000313" key="1">
    <source>
        <dbReference type="EMBL" id="SFQ79125.1"/>
    </source>
</evidence>
<name>A0A1I6BDT5_9BACI</name>
<dbReference type="GeneID" id="93712111"/>
<sequence length="153" mass="18178">MSRYTYTFKEKFERIIIDLSQSHLENSFLIENSLGSDILAEFDEIQEEFNRYLTVLTGEEEMYKGGGNTSIIRAYENFTLFESLFPDGAEEVICAIETIEFMKILLDWAQEVFKCDRKYERISEEQLKEQMLWLREAWTEINKYGENAEGIKY</sequence>
<comment type="caution">
    <text evidence="1">The sequence shown here is derived from an EMBL/GenBank/DDBJ whole genome shotgun (WGS) entry which is preliminary data.</text>
</comment>
<accession>A0A1I6BDT5</accession>
<evidence type="ECO:0000313" key="2">
    <source>
        <dbReference type="Proteomes" id="UP000182762"/>
    </source>
</evidence>
<organism evidence="1 2">
    <name type="scientific">Priestia endophytica DSM 13796</name>
    <dbReference type="NCBI Taxonomy" id="1121089"/>
    <lineage>
        <taxon>Bacteria</taxon>
        <taxon>Bacillati</taxon>
        <taxon>Bacillota</taxon>
        <taxon>Bacilli</taxon>
        <taxon>Bacillales</taxon>
        <taxon>Bacillaceae</taxon>
        <taxon>Priestia</taxon>
    </lineage>
</organism>
<dbReference type="RefSeq" id="WP_061805849.1">
    <property type="nucleotide sequence ID" value="NZ_FOXX01000009.1"/>
</dbReference>
<proteinExistence type="predicted"/>
<gene>
    <name evidence="1" type="ORF">SAMN02745910_03515</name>
</gene>
<keyword evidence="2" id="KW-1185">Reference proteome</keyword>
<protein>
    <submittedName>
        <fullName evidence="1">Uncharacterized protein</fullName>
    </submittedName>
</protein>
<reference evidence="1 2" key="1">
    <citation type="submission" date="2016-10" db="EMBL/GenBank/DDBJ databases">
        <authorList>
            <person name="Varghese N."/>
            <person name="Submissions S."/>
        </authorList>
    </citation>
    <scope>NUCLEOTIDE SEQUENCE [LARGE SCALE GENOMIC DNA]</scope>
    <source>
        <strain evidence="1 2">DSM 13796</strain>
    </source>
</reference>
<dbReference type="Proteomes" id="UP000182762">
    <property type="component" value="Unassembled WGS sequence"/>
</dbReference>
<dbReference type="EMBL" id="FOXX01000009">
    <property type="protein sequence ID" value="SFQ79125.1"/>
    <property type="molecule type" value="Genomic_DNA"/>
</dbReference>